<organism evidence="1">
    <name type="scientific">marine sediment metagenome</name>
    <dbReference type="NCBI Taxonomy" id="412755"/>
    <lineage>
        <taxon>unclassified sequences</taxon>
        <taxon>metagenomes</taxon>
        <taxon>ecological metagenomes</taxon>
    </lineage>
</organism>
<proteinExistence type="predicted"/>
<gene>
    <name evidence="1" type="ORF">LCGC14_3099710</name>
</gene>
<reference evidence="1" key="1">
    <citation type="journal article" date="2015" name="Nature">
        <title>Complex archaea that bridge the gap between prokaryotes and eukaryotes.</title>
        <authorList>
            <person name="Spang A."/>
            <person name="Saw J.H."/>
            <person name="Jorgensen S.L."/>
            <person name="Zaremba-Niedzwiedzka K."/>
            <person name="Martijn J."/>
            <person name="Lind A.E."/>
            <person name="van Eijk R."/>
            <person name="Schleper C."/>
            <person name="Guy L."/>
            <person name="Ettema T.J."/>
        </authorList>
    </citation>
    <scope>NUCLEOTIDE SEQUENCE</scope>
</reference>
<accession>A0A0F8YY77</accession>
<dbReference type="AlphaFoldDB" id="A0A0F8YY77"/>
<evidence type="ECO:0000313" key="1">
    <source>
        <dbReference type="EMBL" id="KKK52951.1"/>
    </source>
</evidence>
<name>A0A0F8YY77_9ZZZZ</name>
<feature type="non-terminal residue" evidence="1">
    <location>
        <position position="1"/>
    </location>
</feature>
<dbReference type="EMBL" id="LAZR01066756">
    <property type="protein sequence ID" value="KKK52951.1"/>
    <property type="molecule type" value="Genomic_DNA"/>
</dbReference>
<feature type="non-terminal residue" evidence="1">
    <location>
        <position position="346"/>
    </location>
</feature>
<protein>
    <submittedName>
        <fullName evidence="1">Uncharacterized protein</fullName>
    </submittedName>
</protein>
<sequence>KEIHTYDTDNLYPQRIKELHFRSPLAKQAVEVQADFIAGDGWTNETAGETIANEDGYTFNDLLNFLSLDFSLFLGLGIHFNFNGLGQIIEVNFLPFEFTRFGLPTPMGKHRNVKVSNNWEQASNKNKFDSLIDPVTYPLFNPLTAGAEALVGPGGQVLYHTQVPDLYPLASIDAIADTIQTDAEIMRYELNNATHGFHGGFFWNYPGNFDSKEEEQAVLDKVGGMTGSDGPGIMITAGDEDYKLTDSIVTLDDPTTPDLYEGIATRIERTVIQNFAIPPQLMGILQDSSVFSQAVMQDGFIYYNIKTRKFRNVMARIFKSFGELWHEGPLDFGKIKEREYETPVFR</sequence>
<comment type="caution">
    <text evidence="1">The sequence shown here is derived from an EMBL/GenBank/DDBJ whole genome shotgun (WGS) entry which is preliminary data.</text>
</comment>